<evidence type="ECO:0000256" key="1">
    <source>
        <dbReference type="ARBA" id="ARBA00000085"/>
    </source>
</evidence>
<dbReference type="SMART" id="SM00387">
    <property type="entry name" value="HATPase_c"/>
    <property type="match status" value="1"/>
</dbReference>
<dbReference type="PANTHER" id="PTHR43547">
    <property type="entry name" value="TWO-COMPONENT HISTIDINE KINASE"/>
    <property type="match status" value="1"/>
</dbReference>
<dbReference type="Pfam" id="PF00072">
    <property type="entry name" value="Response_reg"/>
    <property type="match status" value="1"/>
</dbReference>
<dbReference type="SMART" id="SM00448">
    <property type="entry name" value="REC"/>
    <property type="match status" value="1"/>
</dbReference>
<dbReference type="InterPro" id="IPR011006">
    <property type="entry name" value="CheY-like_superfamily"/>
</dbReference>
<dbReference type="SMART" id="SM00304">
    <property type="entry name" value="HAMP"/>
    <property type="match status" value="1"/>
</dbReference>
<dbReference type="SMART" id="SM00388">
    <property type="entry name" value="HisKA"/>
    <property type="match status" value="1"/>
</dbReference>
<dbReference type="GO" id="GO:0005886">
    <property type="term" value="C:plasma membrane"/>
    <property type="evidence" value="ECO:0007669"/>
    <property type="project" value="UniProtKB-SubCell"/>
</dbReference>
<dbReference type="GO" id="GO:0000155">
    <property type="term" value="F:phosphorelay sensor kinase activity"/>
    <property type="evidence" value="ECO:0007669"/>
    <property type="project" value="InterPro"/>
</dbReference>
<evidence type="ECO:0000313" key="15">
    <source>
        <dbReference type="Proteomes" id="UP000244892"/>
    </source>
</evidence>
<feature type="transmembrane region" description="Helical" evidence="10">
    <location>
        <begin position="188"/>
        <end position="209"/>
    </location>
</feature>
<evidence type="ECO:0000256" key="8">
    <source>
        <dbReference type="ARBA" id="ARBA00023136"/>
    </source>
</evidence>
<gene>
    <name evidence="14" type="ORF">DEH84_03730</name>
</gene>
<feature type="domain" description="Histidine kinase" evidence="11">
    <location>
        <begin position="304"/>
        <end position="523"/>
    </location>
</feature>
<sequence length="677" mass="74005">MGARLPFTPACRRLARWWITVLDRLANGQQRATATDDFTGPTLRGKVMLVVLSTTGLALLLSAAALLFYEQRAYRHSREADLQTQADIVGQAMAAALSFKDTRAAAENLHMLRLRPQITTAAVYLSKGELFATYLRPPQQATDIPLTTGDPGFAVRGDRLELFHPIRQNDELLGWLYLRTDNDLAGRLGDYVIILLGVMAASTAAAALLTTRLQRAVTEPILRVAQVARDVMVQRDFSLRAPRTSSDEVGQLVDAFNDMLAEVAARTQALEQSNHHLSVEMAERRKAEEALRTAARKKDEFLATLAHELRNPLAPISNAAEILRRTGDQDAALRQRALDIMGRQLRQMVRLIDDLLDVSRITTGKLLLHRERVDLLRVLNDAVEIAQPMLETRRHAFEQALPPGPIYIEADATRLAQVFANLLNNAAKYTPDGGQIRLALDMDAEEVTVTVEDNGIGIPADMQRAVFDMFVQGGPPIEHGRAGLGVGLTLARQLTALHGGRIAVHSAGPQQGSAFSVTLPRCPDPQRMAPDTPARPPTEAPMPEGAGRLHVLVADDNVDFATSLAQILEGLGHQTTVVHNGEQALGIALAQAPDVVILDIGMPGLNGHEVAHELRQHPQTRDTLLVAITGWNQDSDRDRSRASGITHHLAKPVDVNQLLEILQPLADSTGKLERRPA</sequence>
<dbReference type="InterPro" id="IPR003660">
    <property type="entry name" value="HAMP_dom"/>
</dbReference>
<feature type="domain" description="Response regulatory" evidence="12">
    <location>
        <begin position="550"/>
        <end position="666"/>
    </location>
</feature>
<evidence type="ECO:0000259" key="12">
    <source>
        <dbReference type="PROSITE" id="PS50110"/>
    </source>
</evidence>
<keyword evidence="15" id="KW-1185">Reference proteome</keyword>
<dbReference type="AlphaFoldDB" id="A0A2U8FNM2"/>
<organism evidence="14 15">
    <name type="scientific">Aquabacterium olei</name>
    <dbReference type="NCBI Taxonomy" id="1296669"/>
    <lineage>
        <taxon>Bacteria</taxon>
        <taxon>Pseudomonadati</taxon>
        <taxon>Pseudomonadota</taxon>
        <taxon>Betaproteobacteria</taxon>
        <taxon>Burkholderiales</taxon>
        <taxon>Aquabacterium</taxon>
    </lineage>
</organism>
<keyword evidence="7" id="KW-0902">Two-component regulatory system</keyword>
<dbReference type="InterPro" id="IPR036890">
    <property type="entry name" value="HATPase_C_sf"/>
</dbReference>
<dbReference type="PRINTS" id="PR00344">
    <property type="entry name" value="BCTRLSENSOR"/>
</dbReference>
<dbReference type="CDD" id="cd17580">
    <property type="entry name" value="REC_2_DhkD-like"/>
    <property type="match status" value="1"/>
</dbReference>
<dbReference type="EC" id="2.7.13.3" evidence="3"/>
<dbReference type="PROSITE" id="PS50109">
    <property type="entry name" value="HIS_KIN"/>
    <property type="match status" value="1"/>
</dbReference>
<keyword evidence="10" id="KW-1133">Transmembrane helix</keyword>
<feature type="modified residue" description="4-aspartylphosphate" evidence="9">
    <location>
        <position position="599"/>
    </location>
</feature>
<dbReference type="Pfam" id="PF17152">
    <property type="entry name" value="CHASE8"/>
    <property type="match status" value="1"/>
</dbReference>
<evidence type="ECO:0000256" key="4">
    <source>
        <dbReference type="ARBA" id="ARBA00022553"/>
    </source>
</evidence>
<evidence type="ECO:0000256" key="7">
    <source>
        <dbReference type="ARBA" id="ARBA00023012"/>
    </source>
</evidence>
<evidence type="ECO:0000256" key="9">
    <source>
        <dbReference type="PROSITE-ProRule" id="PRU00169"/>
    </source>
</evidence>
<dbReference type="SUPFAM" id="SSF55874">
    <property type="entry name" value="ATPase domain of HSP90 chaperone/DNA topoisomerase II/histidine kinase"/>
    <property type="match status" value="1"/>
</dbReference>
<dbReference type="InterPro" id="IPR003594">
    <property type="entry name" value="HATPase_dom"/>
</dbReference>
<keyword evidence="10" id="KW-0812">Transmembrane</keyword>
<dbReference type="FunFam" id="3.30.565.10:FF:000006">
    <property type="entry name" value="Sensor histidine kinase WalK"/>
    <property type="match status" value="1"/>
</dbReference>
<accession>A0A2U8FNM2</accession>
<dbReference type="FunFam" id="1.10.287.130:FF:000001">
    <property type="entry name" value="Two-component sensor histidine kinase"/>
    <property type="match status" value="1"/>
</dbReference>
<dbReference type="InterPro" id="IPR005467">
    <property type="entry name" value="His_kinase_dom"/>
</dbReference>
<dbReference type="InterPro" id="IPR033417">
    <property type="entry name" value="CHASE8"/>
</dbReference>
<dbReference type="SUPFAM" id="SSF52172">
    <property type="entry name" value="CheY-like"/>
    <property type="match status" value="1"/>
</dbReference>
<keyword evidence="4 9" id="KW-0597">Phosphoprotein</keyword>
<dbReference type="PROSITE" id="PS50110">
    <property type="entry name" value="RESPONSE_REGULATORY"/>
    <property type="match status" value="1"/>
</dbReference>
<dbReference type="InterPro" id="IPR036097">
    <property type="entry name" value="HisK_dim/P_sf"/>
</dbReference>
<dbReference type="Gene3D" id="3.30.565.10">
    <property type="entry name" value="Histidine kinase-like ATPase, C-terminal domain"/>
    <property type="match status" value="1"/>
</dbReference>
<protein>
    <recommendedName>
        <fullName evidence="3">histidine kinase</fullName>
        <ecNumber evidence="3">2.7.13.3</ecNumber>
    </recommendedName>
</protein>
<evidence type="ECO:0000256" key="2">
    <source>
        <dbReference type="ARBA" id="ARBA00004429"/>
    </source>
</evidence>
<feature type="transmembrane region" description="Helical" evidence="10">
    <location>
        <begin position="47"/>
        <end position="69"/>
    </location>
</feature>
<keyword evidence="6" id="KW-0418">Kinase</keyword>
<dbReference type="PANTHER" id="PTHR43547:SF2">
    <property type="entry name" value="HYBRID SIGNAL TRANSDUCTION HISTIDINE KINASE C"/>
    <property type="match status" value="1"/>
</dbReference>
<dbReference type="CDD" id="cd00075">
    <property type="entry name" value="HATPase"/>
    <property type="match status" value="1"/>
</dbReference>
<proteinExistence type="predicted"/>
<comment type="catalytic activity">
    <reaction evidence="1">
        <text>ATP + protein L-histidine = ADP + protein N-phospho-L-histidine.</text>
        <dbReference type="EC" id="2.7.13.3"/>
    </reaction>
</comment>
<evidence type="ECO:0000256" key="3">
    <source>
        <dbReference type="ARBA" id="ARBA00012438"/>
    </source>
</evidence>
<dbReference type="KEGG" id="aon:DEH84_03730"/>
<name>A0A2U8FNM2_9BURK</name>
<evidence type="ECO:0000256" key="6">
    <source>
        <dbReference type="ARBA" id="ARBA00022777"/>
    </source>
</evidence>
<dbReference type="Pfam" id="PF00672">
    <property type="entry name" value="HAMP"/>
    <property type="match status" value="1"/>
</dbReference>
<dbReference type="EMBL" id="CP029210">
    <property type="protein sequence ID" value="AWI52625.1"/>
    <property type="molecule type" value="Genomic_DNA"/>
</dbReference>
<evidence type="ECO:0000259" key="13">
    <source>
        <dbReference type="PROSITE" id="PS50885"/>
    </source>
</evidence>
<feature type="domain" description="HAMP" evidence="13">
    <location>
        <begin position="215"/>
        <end position="268"/>
    </location>
</feature>
<dbReference type="Gene3D" id="3.40.50.2300">
    <property type="match status" value="1"/>
</dbReference>
<dbReference type="Pfam" id="PF02518">
    <property type="entry name" value="HATPase_c"/>
    <property type="match status" value="1"/>
</dbReference>
<dbReference type="SUPFAM" id="SSF47384">
    <property type="entry name" value="Homodimeric domain of signal transducing histidine kinase"/>
    <property type="match status" value="1"/>
</dbReference>
<dbReference type="PROSITE" id="PS50885">
    <property type="entry name" value="HAMP"/>
    <property type="match status" value="1"/>
</dbReference>
<evidence type="ECO:0000256" key="5">
    <source>
        <dbReference type="ARBA" id="ARBA00022679"/>
    </source>
</evidence>
<dbReference type="Gene3D" id="6.10.340.10">
    <property type="match status" value="1"/>
</dbReference>
<dbReference type="CDD" id="cd00082">
    <property type="entry name" value="HisKA"/>
    <property type="match status" value="1"/>
</dbReference>
<evidence type="ECO:0000259" key="11">
    <source>
        <dbReference type="PROSITE" id="PS50109"/>
    </source>
</evidence>
<comment type="subcellular location">
    <subcellularLocation>
        <location evidence="2">Cell inner membrane</location>
        <topology evidence="2">Multi-pass membrane protein</topology>
    </subcellularLocation>
</comment>
<dbReference type="InterPro" id="IPR004358">
    <property type="entry name" value="Sig_transdc_His_kin-like_C"/>
</dbReference>
<keyword evidence="5" id="KW-0808">Transferase</keyword>
<evidence type="ECO:0000256" key="10">
    <source>
        <dbReference type="SAM" id="Phobius"/>
    </source>
</evidence>
<keyword evidence="8 10" id="KW-0472">Membrane</keyword>
<dbReference type="OrthoDB" id="9810730at2"/>
<reference evidence="14 15" key="1">
    <citation type="submission" date="2018-05" db="EMBL/GenBank/DDBJ databases">
        <title>complete genome sequence of Aquabacterium olei NBRC 110486.</title>
        <authorList>
            <person name="Tang B."/>
            <person name="Chang J."/>
            <person name="Zhang L."/>
            <person name="Yang H."/>
        </authorList>
    </citation>
    <scope>NUCLEOTIDE SEQUENCE [LARGE SCALE GENOMIC DNA]</scope>
    <source>
        <strain evidence="14 15">NBRC 110486</strain>
    </source>
</reference>
<dbReference type="InterPro" id="IPR001789">
    <property type="entry name" value="Sig_transdc_resp-reg_receiver"/>
</dbReference>
<dbReference type="RefSeq" id="WP_109034882.1">
    <property type="nucleotide sequence ID" value="NZ_CP029210.1"/>
</dbReference>
<dbReference type="Pfam" id="PF00512">
    <property type="entry name" value="HisKA"/>
    <property type="match status" value="1"/>
</dbReference>
<dbReference type="Proteomes" id="UP000244892">
    <property type="component" value="Chromosome"/>
</dbReference>
<dbReference type="InterPro" id="IPR003661">
    <property type="entry name" value="HisK_dim/P_dom"/>
</dbReference>
<dbReference type="CDD" id="cd06225">
    <property type="entry name" value="HAMP"/>
    <property type="match status" value="1"/>
</dbReference>
<dbReference type="SUPFAM" id="SSF158472">
    <property type="entry name" value="HAMP domain-like"/>
    <property type="match status" value="1"/>
</dbReference>
<dbReference type="Gene3D" id="1.10.287.130">
    <property type="match status" value="1"/>
</dbReference>
<evidence type="ECO:0000313" key="14">
    <source>
        <dbReference type="EMBL" id="AWI52625.1"/>
    </source>
</evidence>